<accession>A0A370GQF1</accession>
<name>A0A370GQF1_9BACI</name>
<keyword evidence="3" id="KW-1185">Reference proteome</keyword>
<organism evidence="2 3">
    <name type="scientific">Falsibacillus pallidus</name>
    <dbReference type="NCBI Taxonomy" id="493781"/>
    <lineage>
        <taxon>Bacteria</taxon>
        <taxon>Bacillati</taxon>
        <taxon>Bacillota</taxon>
        <taxon>Bacilli</taxon>
        <taxon>Bacillales</taxon>
        <taxon>Bacillaceae</taxon>
        <taxon>Falsibacillus</taxon>
    </lineage>
</organism>
<protein>
    <submittedName>
        <fullName evidence="2">Ribosomal protein S18 acetylase RimI-like enzyme</fullName>
    </submittedName>
</protein>
<dbReference type="Gene3D" id="3.40.630.30">
    <property type="match status" value="1"/>
</dbReference>
<reference evidence="2 3" key="1">
    <citation type="submission" date="2018-07" db="EMBL/GenBank/DDBJ databases">
        <title>Genomic Encyclopedia of Type Strains, Phase IV (KMG-IV): sequencing the most valuable type-strain genomes for metagenomic binning, comparative biology and taxonomic classification.</title>
        <authorList>
            <person name="Goeker M."/>
        </authorList>
    </citation>
    <scope>NUCLEOTIDE SEQUENCE [LARGE SCALE GENOMIC DNA]</scope>
    <source>
        <strain evidence="2 3">DSM 25281</strain>
    </source>
</reference>
<evidence type="ECO:0000259" key="1">
    <source>
        <dbReference type="PROSITE" id="PS51186"/>
    </source>
</evidence>
<sequence>MNTINIRIANLEDLDQIAAVDCAVIQNDSRKLILKKAIQEQKCLVGELSGKIEGFLTFHTDFFECSFISLVIVSPSARRKGLASRLIKEFIGQSPTEKVFSSTNESNIPMQKVFDSLGFEQSGIVHNLDEGDPEMIYFIRQ</sequence>
<dbReference type="AlphaFoldDB" id="A0A370GQF1"/>
<dbReference type="PROSITE" id="PS51186">
    <property type="entry name" value="GNAT"/>
    <property type="match status" value="1"/>
</dbReference>
<keyword evidence="2" id="KW-0689">Ribosomal protein</keyword>
<evidence type="ECO:0000313" key="2">
    <source>
        <dbReference type="EMBL" id="RDI45629.1"/>
    </source>
</evidence>
<dbReference type="RefSeq" id="WP_114744464.1">
    <property type="nucleotide sequence ID" value="NZ_QQAY01000002.1"/>
</dbReference>
<dbReference type="GO" id="GO:0016747">
    <property type="term" value="F:acyltransferase activity, transferring groups other than amino-acyl groups"/>
    <property type="evidence" value="ECO:0007669"/>
    <property type="project" value="InterPro"/>
</dbReference>
<comment type="caution">
    <text evidence="2">The sequence shown here is derived from an EMBL/GenBank/DDBJ whole genome shotgun (WGS) entry which is preliminary data.</text>
</comment>
<keyword evidence="2" id="KW-0687">Ribonucleoprotein</keyword>
<dbReference type="OrthoDB" id="5638018at2"/>
<dbReference type="GO" id="GO:0005840">
    <property type="term" value="C:ribosome"/>
    <property type="evidence" value="ECO:0007669"/>
    <property type="project" value="UniProtKB-KW"/>
</dbReference>
<dbReference type="EMBL" id="QQAY01000002">
    <property type="protein sequence ID" value="RDI45629.1"/>
    <property type="molecule type" value="Genomic_DNA"/>
</dbReference>
<dbReference type="InterPro" id="IPR016181">
    <property type="entry name" value="Acyl_CoA_acyltransferase"/>
</dbReference>
<dbReference type="InterPro" id="IPR000182">
    <property type="entry name" value="GNAT_dom"/>
</dbReference>
<feature type="domain" description="N-acetyltransferase" evidence="1">
    <location>
        <begin position="4"/>
        <end position="140"/>
    </location>
</feature>
<dbReference type="Proteomes" id="UP000255326">
    <property type="component" value="Unassembled WGS sequence"/>
</dbReference>
<evidence type="ECO:0000313" key="3">
    <source>
        <dbReference type="Proteomes" id="UP000255326"/>
    </source>
</evidence>
<dbReference type="CDD" id="cd04301">
    <property type="entry name" value="NAT_SF"/>
    <property type="match status" value="1"/>
</dbReference>
<proteinExistence type="predicted"/>
<gene>
    <name evidence="2" type="ORF">DFR59_102260</name>
</gene>
<dbReference type="SUPFAM" id="SSF55729">
    <property type="entry name" value="Acyl-CoA N-acyltransferases (Nat)"/>
    <property type="match status" value="1"/>
</dbReference>
<dbReference type="Pfam" id="PF00583">
    <property type="entry name" value="Acetyltransf_1"/>
    <property type="match status" value="1"/>
</dbReference>